<reference evidence="3" key="1">
    <citation type="journal article" date="2013" name="Nature">
        <title>Draft genome of the wheat A-genome progenitor Triticum urartu.</title>
        <authorList>
            <person name="Ling H.Q."/>
            <person name="Zhao S."/>
            <person name="Liu D."/>
            <person name="Wang J."/>
            <person name="Sun H."/>
            <person name="Zhang C."/>
            <person name="Fan H."/>
            <person name="Li D."/>
            <person name="Dong L."/>
            <person name="Tao Y."/>
            <person name="Gao C."/>
            <person name="Wu H."/>
            <person name="Li Y."/>
            <person name="Cui Y."/>
            <person name="Guo X."/>
            <person name="Zheng S."/>
            <person name="Wang B."/>
            <person name="Yu K."/>
            <person name="Liang Q."/>
            <person name="Yang W."/>
            <person name="Lou X."/>
            <person name="Chen J."/>
            <person name="Feng M."/>
            <person name="Jian J."/>
            <person name="Zhang X."/>
            <person name="Luo G."/>
            <person name="Jiang Y."/>
            <person name="Liu J."/>
            <person name="Wang Z."/>
            <person name="Sha Y."/>
            <person name="Zhang B."/>
            <person name="Wu H."/>
            <person name="Tang D."/>
            <person name="Shen Q."/>
            <person name="Xue P."/>
            <person name="Zou S."/>
            <person name="Wang X."/>
            <person name="Liu X."/>
            <person name="Wang F."/>
            <person name="Yang Y."/>
            <person name="An X."/>
            <person name="Dong Z."/>
            <person name="Zhang K."/>
            <person name="Zhang X."/>
            <person name="Luo M.C."/>
            <person name="Dvorak J."/>
            <person name="Tong Y."/>
            <person name="Wang J."/>
            <person name="Yang H."/>
            <person name="Li Z."/>
            <person name="Wang D."/>
            <person name="Zhang A."/>
            <person name="Wang J."/>
        </authorList>
    </citation>
    <scope>NUCLEOTIDE SEQUENCE</scope>
    <source>
        <strain evidence="3">cv. G1812</strain>
    </source>
</reference>
<accession>A0A8R7UQ41</accession>
<reference evidence="2" key="3">
    <citation type="submission" date="2022-06" db="UniProtKB">
        <authorList>
            <consortium name="EnsemblPlants"/>
        </authorList>
    </citation>
    <scope>IDENTIFICATION</scope>
</reference>
<protein>
    <submittedName>
        <fullName evidence="2">Uncharacterized protein</fullName>
    </submittedName>
</protein>
<dbReference type="AlphaFoldDB" id="A0A8R7UQ41"/>
<evidence type="ECO:0000313" key="2">
    <source>
        <dbReference type="EnsemblPlants" id="TuG1812G0600000918.01.T01.cds257971"/>
    </source>
</evidence>
<proteinExistence type="predicted"/>
<evidence type="ECO:0000313" key="3">
    <source>
        <dbReference type="Proteomes" id="UP000015106"/>
    </source>
</evidence>
<name>A0A8R7UQ41_TRIUA</name>
<keyword evidence="3" id="KW-1185">Reference proteome</keyword>
<sequence length="87" mass="8945">MPLEGRLVAAARVGVPAREDAELVTDGVTGMAQVGAAAGAGGGSAEAGTRGRGRTRSSSRRRRQQLRRRRREGLGGDLDSGGRDSEG</sequence>
<organism evidence="2 3">
    <name type="scientific">Triticum urartu</name>
    <name type="common">Red wild einkorn</name>
    <name type="synonym">Crithodium urartu</name>
    <dbReference type="NCBI Taxonomy" id="4572"/>
    <lineage>
        <taxon>Eukaryota</taxon>
        <taxon>Viridiplantae</taxon>
        <taxon>Streptophyta</taxon>
        <taxon>Embryophyta</taxon>
        <taxon>Tracheophyta</taxon>
        <taxon>Spermatophyta</taxon>
        <taxon>Magnoliopsida</taxon>
        <taxon>Liliopsida</taxon>
        <taxon>Poales</taxon>
        <taxon>Poaceae</taxon>
        <taxon>BOP clade</taxon>
        <taxon>Pooideae</taxon>
        <taxon>Triticodae</taxon>
        <taxon>Triticeae</taxon>
        <taxon>Triticinae</taxon>
        <taxon>Triticum</taxon>
    </lineage>
</organism>
<dbReference type="Gramene" id="TuG1812G0600000918.01.T01">
    <property type="protein sequence ID" value="TuG1812G0600000918.01.T01.cds257971"/>
    <property type="gene ID" value="TuG1812G0600000918.01"/>
</dbReference>
<dbReference type="Proteomes" id="UP000015106">
    <property type="component" value="Chromosome 6"/>
</dbReference>
<dbReference type="EnsemblPlants" id="TuG1812G0600000918.01.T01">
    <property type="protein sequence ID" value="TuG1812G0600000918.01.T01.cds257971"/>
    <property type="gene ID" value="TuG1812G0600000918.01"/>
</dbReference>
<reference evidence="2" key="2">
    <citation type="submission" date="2018-03" db="EMBL/GenBank/DDBJ databases">
        <title>The Triticum urartu genome reveals the dynamic nature of wheat genome evolution.</title>
        <authorList>
            <person name="Ling H."/>
            <person name="Ma B."/>
            <person name="Shi X."/>
            <person name="Liu H."/>
            <person name="Dong L."/>
            <person name="Sun H."/>
            <person name="Cao Y."/>
            <person name="Gao Q."/>
            <person name="Zheng S."/>
            <person name="Li Y."/>
            <person name="Yu Y."/>
            <person name="Du H."/>
            <person name="Qi M."/>
            <person name="Li Y."/>
            <person name="Yu H."/>
            <person name="Cui Y."/>
            <person name="Wang N."/>
            <person name="Chen C."/>
            <person name="Wu H."/>
            <person name="Zhao Y."/>
            <person name="Zhang J."/>
            <person name="Li Y."/>
            <person name="Zhou W."/>
            <person name="Zhang B."/>
            <person name="Hu W."/>
            <person name="Eijk M."/>
            <person name="Tang J."/>
            <person name="Witsenboer H."/>
            <person name="Zhao S."/>
            <person name="Li Z."/>
            <person name="Zhang A."/>
            <person name="Wang D."/>
            <person name="Liang C."/>
        </authorList>
    </citation>
    <scope>NUCLEOTIDE SEQUENCE [LARGE SCALE GENOMIC DNA]</scope>
    <source>
        <strain evidence="2">cv. G1812</strain>
    </source>
</reference>
<feature type="compositionally biased region" description="Basic residues" evidence="1">
    <location>
        <begin position="51"/>
        <end position="71"/>
    </location>
</feature>
<feature type="region of interest" description="Disordered" evidence="1">
    <location>
        <begin position="35"/>
        <end position="87"/>
    </location>
</feature>
<evidence type="ECO:0000256" key="1">
    <source>
        <dbReference type="SAM" id="MobiDB-lite"/>
    </source>
</evidence>